<comment type="similarity">
    <text evidence="2">Belongs to the major facilitator superfamily. Monocarboxylate porter (TC 2.A.1.13) family.</text>
</comment>
<dbReference type="InterPro" id="IPR011701">
    <property type="entry name" value="MFS"/>
</dbReference>
<dbReference type="EMBL" id="MVGC01000365">
    <property type="protein sequence ID" value="RJE19832.1"/>
    <property type="molecule type" value="Genomic_DNA"/>
</dbReference>
<gene>
    <name evidence="4" type="ORF">PHISCL_07825</name>
</gene>
<evidence type="ECO:0000256" key="1">
    <source>
        <dbReference type="ARBA" id="ARBA00004141"/>
    </source>
</evidence>
<dbReference type="Pfam" id="PF07690">
    <property type="entry name" value="MFS_1"/>
    <property type="match status" value="1"/>
</dbReference>
<comment type="subcellular location">
    <subcellularLocation>
        <location evidence="1">Membrane</location>
        <topology evidence="1">Multi-pass membrane protein</topology>
    </subcellularLocation>
</comment>
<keyword evidence="5" id="KW-1185">Reference proteome</keyword>
<dbReference type="SUPFAM" id="SSF103473">
    <property type="entry name" value="MFS general substrate transporter"/>
    <property type="match status" value="1"/>
</dbReference>
<evidence type="ECO:0000256" key="2">
    <source>
        <dbReference type="ARBA" id="ARBA00006727"/>
    </source>
</evidence>
<dbReference type="InterPro" id="IPR036259">
    <property type="entry name" value="MFS_trans_sf"/>
</dbReference>
<dbReference type="PANTHER" id="PTHR11360:SF234">
    <property type="entry name" value="MFS-TYPE TRANSPORTER DBAD-RELATED"/>
    <property type="match status" value="1"/>
</dbReference>
<evidence type="ECO:0000313" key="5">
    <source>
        <dbReference type="Proteomes" id="UP000266188"/>
    </source>
</evidence>
<organism evidence="4 5">
    <name type="scientific">Aspergillus sclerotialis</name>
    <dbReference type="NCBI Taxonomy" id="2070753"/>
    <lineage>
        <taxon>Eukaryota</taxon>
        <taxon>Fungi</taxon>
        <taxon>Dikarya</taxon>
        <taxon>Ascomycota</taxon>
        <taxon>Pezizomycotina</taxon>
        <taxon>Eurotiomycetes</taxon>
        <taxon>Eurotiomycetidae</taxon>
        <taxon>Eurotiales</taxon>
        <taxon>Aspergillaceae</taxon>
        <taxon>Aspergillus</taxon>
        <taxon>Aspergillus subgen. Polypaecilum</taxon>
    </lineage>
</organism>
<reference evidence="5" key="1">
    <citation type="submission" date="2017-02" db="EMBL/GenBank/DDBJ databases">
        <authorList>
            <person name="Tafer H."/>
            <person name="Lopandic K."/>
        </authorList>
    </citation>
    <scope>NUCLEOTIDE SEQUENCE [LARGE SCALE GENOMIC DNA]</scope>
    <source>
        <strain evidence="5">CBS 366.77</strain>
    </source>
</reference>
<dbReference type="GO" id="GO:0022857">
    <property type="term" value="F:transmembrane transporter activity"/>
    <property type="evidence" value="ECO:0007669"/>
    <property type="project" value="InterPro"/>
</dbReference>
<comment type="caution">
    <text evidence="4">The sequence shown here is derived from an EMBL/GenBank/DDBJ whole genome shotgun (WGS) entry which is preliminary data.</text>
</comment>
<feature type="transmembrane region" description="Helical" evidence="3">
    <location>
        <begin position="128"/>
        <end position="154"/>
    </location>
</feature>
<evidence type="ECO:0000313" key="4">
    <source>
        <dbReference type="EMBL" id="RJE19832.1"/>
    </source>
</evidence>
<dbReference type="Gene3D" id="1.20.1250.20">
    <property type="entry name" value="MFS general substrate transporter like domains"/>
    <property type="match status" value="1"/>
</dbReference>
<dbReference type="GO" id="GO:0016020">
    <property type="term" value="C:membrane"/>
    <property type="evidence" value="ECO:0007669"/>
    <property type="project" value="UniProtKB-SubCell"/>
</dbReference>
<dbReference type="OrthoDB" id="6509908at2759"/>
<dbReference type="AlphaFoldDB" id="A0A3A2Z9Q4"/>
<protein>
    <submittedName>
        <fullName evidence="4">Major Facilitator Superfamily</fullName>
    </submittedName>
</protein>
<keyword evidence="3" id="KW-1133">Transmembrane helix</keyword>
<evidence type="ECO:0000256" key="3">
    <source>
        <dbReference type="SAM" id="Phobius"/>
    </source>
</evidence>
<sequence length="237" mass="25397">MGSQEHKINETHHSAALDDQEVEYRMDGGLQAWLQLLGSWLLFANTWGLANSYGAFETYYIDTYLTTSTPSAISWIGSIQLFLTMFVGVLAGRILDAGYLRPLLIGGSVIQVFGMFMTSLSTEYWQVLLAQGICAGLGSGLLGLTSVAVIPLYFERRKMLATGIAATGSSLGSFVRCRVRYCTVVADYRHSGNLLPDHAPAAVCASGISVGCESSDIRHAGLSDYLLCGDEASASAS</sequence>
<name>A0A3A2Z9Q4_9EURO</name>
<dbReference type="InterPro" id="IPR050327">
    <property type="entry name" value="Proton-linked_MCT"/>
</dbReference>
<feature type="transmembrane region" description="Helical" evidence="3">
    <location>
        <begin position="32"/>
        <end position="50"/>
    </location>
</feature>
<proteinExistence type="inferred from homology"/>
<keyword evidence="3" id="KW-0812">Transmembrane</keyword>
<dbReference type="PANTHER" id="PTHR11360">
    <property type="entry name" value="MONOCARBOXYLATE TRANSPORTER"/>
    <property type="match status" value="1"/>
</dbReference>
<accession>A0A3A2Z9Q4</accession>
<feature type="transmembrane region" description="Helical" evidence="3">
    <location>
        <begin position="72"/>
        <end position="91"/>
    </location>
</feature>
<dbReference type="Proteomes" id="UP000266188">
    <property type="component" value="Unassembled WGS sequence"/>
</dbReference>
<keyword evidence="3" id="KW-0472">Membrane</keyword>
<feature type="transmembrane region" description="Helical" evidence="3">
    <location>
        <begin position="103"/>
        <end position="122"/>
    </location>
</feature>